<keyword evidence="5 6" id="KW-0472">Membrane</keyword>
<protein>
    <recommendedName>
        <fullName evidence="8">YfcC family protein</fullName>
    </recommendedName>
</protein>
<evidence type="ECO:0000256" key="6">
    <source>
        <dbReference type="SAM" id="Phobius"/>
    </source>
</evidence>
<comment type="caution">
    <text evidence="7">The sequence shown here is derived from an EMBL/GenBank/DDBJ whole genome shotgun (WGS) entry which is preliminary data.</text>
</comment>
<reference evidence="7" key="1">
    <citation type="journal article" date="2017" name="Appl. Environ. Microbiol.">
        <title>Molecular characterization of an Endozoicomonas-like organism causing infection in king scallop Pecten maximus L.</title>
        <authorList>
            <person name="Cano I."/>
            <person name="van Aerle R."/>
            <person name="Ross S."/>
            <person name="Verner-Jeffreys D.W."/>
            <person name="Paley R.K."/>
            <person name="Rimmer G."/>
            <person name="Ryder D."/>
            <person name="Hooper P."/>
            <person name="Stone D."/>
            <person name="Feist S.W."/>
        </authorList>
    </citation>
    <scope>NUCLEOTIDE SEQUENCE</scope>
</reference>
<dbReference type="PANTHER" id="PTHR43652:SF6">
    <property type="entry name" value="ARGININE REPRESSOR"/>
    <property type="match status" value="1"/>
</dbReference>
<evidence type="ECO:0000313" key="7">
    <source>
        <dbReference type="EMBL" id="PJE79177.1"/>
    </source>
</evidence>
<feature type="transmembrane region" description="Helical" evidence="6">
    <location>
        <begin position="485"/>
        <end position="507"/>
    </location>
</feature>
<evidence type="ECO:0008006" key="8">
    <source>
        <dbReference type="Google" id="ProtNLM"/>
    </source>
</evidence>
<feature type="transmembrane region" description="Helical" evidence="6">
    <location>
        <begin position="185"/>
        <end position="210"/>
    </location>
</feature>
<sequence>MESCQSKKRQRSFPTAFTILFIITLIAIALTWIIPAGSYSKLFYDSASQQLQVTTPTGTVDKLPANQKSLDSLDVHIDIGQFTNGSIRKPIAIPDTYEQLPQSPMGIEDIAVSMVQGTIEGADIIVFILVLGGLIGVIKKTGAFNAGLIALSRKTQGKEFMFVAMVSVLMAIGGTTCGLEEEAVAFYPILVPVFLTLGYDAIICVGAIFLSSSIGTAFSTINPFSVVLASNAAGISFMEGIGVRIFGLAVGIVFVLGYLYWYAKKIKADPTFSYTYRDLDAFKARYLSDGSHTQDIPFTRRRKLILFLFAIAFPMMIWGVTSAGWWFPQMAASFLSIAIIIIFISGLHEKDALEAFTQGASELVAVSLIIGMARGVNIVLENGMISDTILAYASQMVSGMEGSVFAVSQLIVFFFLGLIVPSSSGLAVLSMPIMAPLADTVMIPRDIVVSAYNWGQYAMLFLAPTGLVLVTLQMLGIQYDRWIKFVWPVVVFMLLFGAALLVGQVMMLD</sequence>
<organism evidence="7">
    <name type="scientific">invertebrate metagenome</name>
    <dbReference type="NCBI Taxonomy" id="1711999"/>
    <lineage>
        <taxon>unclassified sequences</taxon>
        <taxon>metagenomes</taxon>
        <taxon>organismal metagenomes</taxon>
    </lineage>
</organism>
<evidence type="ECO:0000256" key="2">
    <source>
        <dbReference type="ARBA" id="ARBA00022475"/>
    </source>
</evidence>
<dbReference type="EMBL" id="NSIT01000089">
    <property type="protein sequence ID" value="PJE79177.1"/>
    <property type="molecule type" value="Genomic_DNA"/>
</dbReference>
<feature type="transmembrane region" description="Helical" evidence="6">
    <location>
        <begin position="243"/>
        <end position="263"/>
    </location>
</feature>
<feature type="transmembrane region" description="Helical" evidence="6">
    <location>
        <begin position="12"/>
        <end position="34"/>
    </location>
</feature>
<evidence type="ECO:0000256" key="5">
    <source>
        <dbReference type="ARBA" id="ARBA00023136"/>
    </source>
</evidence>
<proteinExistence type="predicted"/>
<gene>
    <name evidence="7" type="ORF">CI610_01847</name>
</gene>
<evidence type="ECO:0000256" key="1">
    <source>
        <dbReference type="ARBA" id="ARBA00004651"/>
    </source>
</evidence>
<accession>A0A2H9T7H8</accession>
<dbReference type="Pfam" id="PF03606">
    <property type="entry name" value="DcuC"/>
    <property type="match status" value="1"/>
</dbReference>
<feature type="transmembrane region" description="Helical" evidence="6">
    <location>
        <begin position="454"/>
        <end position="473"/>
    </location>
</feature>
<dbReference type="InterPro" id="IPR051679">
    <property type="entry name" value="DASS-Related_Transporters"/>
</dbReference>
<name>A0A2H9T7H8_9ZZZZ</name>
<keyword evidence="2" id="KW-1003">Cell membrane</keyword>
<keyword evidence="4 6" id="KW-1133">Transmembrane helix</keyword>
<feature type="transmembrane region" description="Helical" evidence="6">
    <location>
        <begin position="410"/>
        <end position="434"/>
    </location>
</feature>
<dbReference type="PANTHER" id="PTHR43652">
    <property type="entry name" value="BASIC AMINO ACID ANTIPORTER YFCC-RELATED"/>
    <property type="match status" value="1"/>
</dbReference>
<feature type="transmembrane region" description="Helical" evidence="6">
    <location>
        <begin position="304"/>
        <end position="320"/>
    </location>
</feature>
<feature type="transmembrane region" description="Helical" evidence="6">
    <location>
        <begin position="326"/>
        <end position="347"/>
    </location>
</feature>
<feature type="transmembrane region" description="Helical" evidence="6">
    <location>
        <begin position="124"/>
        <end position="148"/>
    </location>
</feature>
<feature type="transmembrane region" description="Helical" evidence="6">
    <location>
        <begin position="217"/>
        <end position="237"/>
    </location>
</feature>
<dbReference type="InterPro" id="IPR018385">
    <property type="entry name" value="C4_dicarb_anaerob_car-like"/>
</dbReference>
<evidence type="ECO:0000256" key="4">
    <source>
        <dbReference type="ARBA" id="ARBA00022989"/>
    </source>
</evidence>
<feature type="transmembrane region" description="Helical" evidence="6">
    <location>
        <begin position="160"/>
        <end position="179"/>
    </location>
</feature>
<keyword evidence="3 6" id="KW-0812">Transmembrane</keyword>
<dbReference type="GO" id="GO:0005886">
    <property type="term" value="C:plasma membrane"/>
    <property type="evidence" value="ECO:0007669"/>
    <property type="project" value="UniProtKB-SubCell"/>
</dbReference>
<comment type="subcellular location">
    <subcellularLocation>
        <location evidence="1">Cell membrane</location>
        <topology evidence="1">Multi-pass membrane protein</topology>
    </subcellularLocation>
</comment>
<dbReference type="AlphaFoldDB" id="A0A2H9T7H8"/>
<evidence type="ECO:0000256" key="3">
    <source>
        <dbReference type="ARBA" id="ARBA00022692"/>
    </source>
</evidence>